<evidence type="ECO:0000313" key="2">
    <source>
        <dbReference type="Proteomes" id="UP000264215"/>
    </source>
</evidence>
<name>A0A3D3TN47_9BACT</name>
<organism evidence="1 2">
    <name type="scientific">Mesotoga infera</name>
    <dbReference type="NCBI Taxonomy" id="1236046"/>
    <lineage>
        <taxon>Bacteria</taxon>
        <taxon>Thermotogati</taxon>
        <taxon>Thermotogota</taxon>
        <taxon>Thermotogae</taxon>
        <taxon>Kosmotogales</taxon>
        <taxon>Kosmotogaceae</taxon>
        <taxon>Mesotoga</taxon>
    </lineage>
</organism>
<protein>
    <submittedName>
        <fullName evidence="1">Uncharacterized protein</fullName>
    </submittedName>
</protein>
<evidence type="ECO:0000313" key="1">
    <source>
        <dbReference type="EMBL" id="HCO69762.1"/>
    </source>
</evidence>
<dbReference type="AlphaFoldDB" id="A0A3D3TN47"/>
<proteinExistence type="predicted"/>
<dbReference type="Proteomes" id="UP000264215">
    <property type="component" value="Unassembled WGS sequence"/>
</dbReference>
<accession>A0A3D3TN47</accession>
<reference evidence="1 2" key="1">
    <citation type="journal article" date="2018" name="Nat. Biotechnol.">
        <title>A standardized bacterial taxonomy based on genome phylogeny substantially revises the tree of life.</title>
        <authorList>
            <person name="Parks D.H."/>
            <person name="Chuvochina M."/>
            <person name="Waite D.W."/>
            <person name="Rinke C."/>
            <person name="Skarshewski A."/>
            <person name="Chaumeil P.A."/>
            <person name="Hugenholtz P."/>
        </authorList>
    </citation>
    <scope>NUCLEOTIDE SEQUENCE [LARGE SCALE GENOMIC DNA]</scope>
    <source>
        <strain evidence="1">UBA9905</strain>
    </source>
</reference>
<gene>
    <name evidence="1" type="ORF">DIT26_04125</name>
</gene>
<comment type="caution">
    <text evidence="1">The sequence shown here is derived from an EMBL/GenBank/DDBJ whole genome shotgun (WGS) entry which is preliminary data.</text>
</comment>
<dbReference type="EMBL" id="DQBS01000101">
    <property type="protein sequence ID" value="HCO69762.1"/>
    <property type="molecule type" value="Genomic_DNA"/>
</dbReference>
<sequence>MGELFFIKSDEGNYISIPRERIKKIESKTGLLNKRVIVSTDNEQTYIIDNDMLSMKSILSALGEK</sequence>